<dbReference type="Pfam" id="PF01636">
    <property type="entry name" value="APH"/>
    <property type="match status" value="1"/>
</dbReference>
<feature type="region of interest" description="Disordered" evidence="9">
    <location>
        <begin position="1"/>
        <end position="66"/>
    </location>
</feature>
<evidence type="ECO:0000256" key="8">
    <source>
        <dbReference type="ARBA" id="ARBA00040505"/>
    </source>
</evidence>
<evidence type="ECO:0000256" key="2">
    <source>
        <dbReference type="ARBA" id="ARBA00022490"/>
    </source>
</evidence>
<dbReference type="PANTHER" id="PTHR21064">
    <property type="entry name" value="AMINOGLYCOSIDE PHOSPHOTRANSFERASE DOMAIN-CONTAINING PROTEIN-RELATED"/>
    <property type="match status" value="1"/>
</dbReference>
<evidence type="ECO:0000256" key="3">
    <source>
        <dbReference type="ARBA" id="ARBA00022679"/>
    </source>
</evidence>
<dbReference type="InterPro" id="IPR002575">
    <property type="entry name" value="Aminoglycoside_PTrfase"/>
</dbReference>
<name>A0ABW7LCD0_9BURK</name>
<reference evidence="11 12" key="1">
    <citation type="submission" date="2024-10" db="EMBL/GenBank/DDBJ databases">
        <title>Burkholderia semiarida in Mexico.</title>
        <authorList>
            <person name="Estrada P."/>
        </authorList>
    </citation>
    <scope>NUCLEOTIDE SEQUENCE [LARGE SCALE GENOMIC DNA]</scope>
    <source>
        <strain evidence="11 12">CLM7-1</strain>
    </source>
</reference>
<keyword evidence="4" id="KW-0418">Kinase</keyword>
<evidence type="ECO:0000313" key="12">
    <source>
        <dbReference type="Proteomes" id="UP001609186"/>
    </source>
</evidence>
<dbReference type="Gene3D" id="3.90.1200.10">
    <property type="match status" value="1"/>
</dbReference>
<dbReference type="PANTHER" id="PTHR21064:SF1">
    <property type="entry name" value="HYDROXYLYSINE KINASE"/>
    <property type="match status" value="1"/>
</dbReference>
<dbReference type="RefSeq" id="WP_395131224.1">
    <property type="nucleotide sequence ID" value="NZ_JBIMPM010000056.1"/>
</dbReference>
<sequence>MSKSHRPGAVSDGCRGLASHVSNDAVPQADRSSKMSRTSVVHFSRTEPPLSTSPASGGTHRAASAAADTLPGSGLSVGFTRLDESDAVAITRRIYGIDGSATRFSTEKDDTFRIDARDGARYVLKVSNPGETAEELDLQVAAMRHVGAVAPRLPVPRVIPGTAGRLVVPLALPAHPHRTARLYSYLEGMPLDKLHPDTVDHYEIGEVLAQLQRALASFRHPNEHRVLAWDVKHLSSLKGLQTHIADPLHRSLIEQAFARFAMIEPALRRCRTQVVHNDFNRSNIVANPGGPQFVNGIIDFGDTVHTAVAIDVATAVMNQFPLDFDADAPHDLFIQARELLRGYLAHTQLSAEELALIPHLAMARVAARALLTSWRAMLFPENEAYILRFTRPGWEHLRWFMQRDHETVSRALL</sequence>
<evidence type="ECO:0000256" key="1">
    <source>
        <dbReference type="ARBA" id="ARBA00004496"/>
    </source>
</evidence>
<evidence type="ECO:0000259" key="10">
    <source>
        <dbReference type="Pfam" id="PF01636"/>
    </source>
</evidence>
<comment type="subcellular location">
    <subcellularLocation>
        <location evidence="1">Cytoplasm</location>
    </subcellularLocation>
</comment>
<comment type="function">
    <text evidence="6">Catalyzes the GTP-dependent phosphorylation of 5-hydroxy-L-lysine.</text>
</comment>
<evidence type="ECO:0000256" key="9">
    <source>
        <dbReference type="SAM" id="MobiDB-lite"/>
    </source>
</evidence>
<comment type="caution">
    <text evidence="11">The sequence shown here is derived from an EMBL/GenBank/DDBJ whole genome shotgun (WGS) entry which is preliminary data.</text>
</comment>
<accession>A0ABW7LCD0</accession>
<protein>
    <recommendedName>
        <fullName evidence="8">Hydroxylysine kinase</fullName>
        <ecNumber evidence="7">2.7.1.81</ecNumber>
    </recommendedName>
</protein>
<dbReference type="InterPro" id="IPR050249">
    <property type="entry name" value="Pseudomonas-type_ThrB"/>
</dbReference>
<evidence type="ECO:0000256" key="5">
    <source>
        <dbReference type="ARBA" id="ARBA00036820"/>
    </source>
</evidence>
<evidence type="ECO:0000256" key="6">
    <source>
        <dbReference type="ARBA" id="ARBA00037368"/>
    </source>
</evidence>
<proteinExistence type="predicted"/>
<dbReference type="EC" id="2.7.1.81" evidence="7"/>
<organism evidence="11 12">
    <name type="scientific">Burkholderia semiarida</name>
    <dbReference type="NCBI Taxonomy" id="2843303"/>
    <lineage>
        <taxon>Bacteria</taxon>
        <taxon>Pseudomonadati</taxon>
        <taxon>Pseudomonadota</taxon>
        <taxon>Betaproteobacteria</taxon>
        <taxon>Burkholderiales</taxon>
        <taxon>Burkholderiaceae</taxon>
        <taxon>Burkholderia</taxon>
        <taxon>Burkholderia cepacia complex</taxon>
    </lineage>
</organism>
<keyword evidence="3" id="KW-0808">Transferase</keyword>
<comment type="catalytic activity">
    <reaction evidence="5">
        <text>(5R)-5-hydroxy-L-lysine + GTP = (5R)-5-phosphooxy-L-lysine + GDP + H(+)</text>
        <dbReference type="Rhea" id="RHEA:19049"/>
        <dbReference type="ChEBI" id="CHEBI:15378"/>
        <dbReference type="ChEBI" id="CHEBI:37565"/>
        <dbReference type="ChEBI" id="CHEBI:57882"/>
        <dbReference type="ChEBI" id="CHEBI:58189"/>
        <dbReference type="ChEBI" id="CHEBI:58357"/>
        <dbReference type="EC" id="2.7.1.81"/>
    </reaction>
</comment>
<dbReference type="Proteomes" id="UP001609186">
    <property type="component" value="Unassembled WGS sequence"/>
</dbReference>
<feature type="domain" description="Aminoglycoside phosphotransferase" evidence="10">
    <location>
        <begin position="109"/>
        <end position="334"/>
    </location>
</feature>
<evidence type="ECO:0000313" key="11">
    <source>
        <dbReference type="EMBL" id="MFH5255448.1"/>
    </source>
</evidence>
<dbReference type="InterPro" id="IPR011009">
    <property type="entry name" value="Kinase-like_dom_sf"/>
</dbReference>
<dbReference type="SUPFAM" id="SSF56112">
    <property type="entry name" value="Protein kinase-like (PK-like)"/>
    <property type="match status" value="1"/>
</dbReference>
<evidence type="ECO:0000256" key="7">
    <source>
        <dbReference type="ARBA" id="ARBA00038873"/>
    </source>
</evidence>
<keyword evidence="12" id="KW-1185">Reference proteome</keyword>
<gene>
    <name evidence="11" type="ORF">ACGTRS_29875</name>
</gene>
<dbReference type="EMBL" id="JBIMPM010000056">
    <property type="protein sequence ID" value="MFH5255448.1"/>
    <property type="molecule type" value="Genomic_DNA"/>
</dbReference>
<evidence type="ECO:0000256" key="4">
    <source>
        <dbReference type="ARBA" id="ARBA00022777"/>
    </source>
</evidence>
<keyword evidence="2" id="KW-0963">Cytoplasm</keyword>